<proteinExistence type="predicted"/>
<dbReference type="PROSITE" id="PS51257">
    <property type="entry name" value="PROKAR_LIPOPROTEIN"/>
    <property type="match status" value="1"/>
</dbReference>
<comment type="caution">
    <text evidence="2">The sequence shown here is derived from an EMBL/GenBank/DDBJ whole genome shotgun (WGS) entry which is preliminary data.</text>
</comment>
<evidence type="ECO:0000313" key="2">
    <source>
        <dbReference type="EMBL" id="MBC8600592.1"/>
    </source>
</evidence>
<name>A0ABR7NWW1_9BACT</name>
<sequence>MCKKMRKKTKHIINLLCMMLLVLMAACENEVLSSGRPDGGETSDGKVRVEIFARANSYPIPSTKGVNDENTVGMTPWVLVFKGNGGSATFVEAVQAYESSAGKRFVVLTKQPAGSKYQLLILANPPSHFCYGDDATVYDFDESNLSSRLASASLSQVCRNLRTVPLASSPFLGIPYSGFGELFSMSASLEVDRIDEDIKIENSDGTSLQLIRAVAKMSVANNATNFKLKGITAIVNVPLQGLLHNLDGSILDNTGNRTEYQVDASYSSPLAVAEAVSGGQSTEKSPVYLYEFDQQGKPYMIIQGTYTDKDKNSKEFYYKMALVDNALQPLNILRNRAYKFIIKTVKGPGYDTVADAKASKASNTDLNFEILVDDTDSYEIMANNDYYLAVSNSVFIAYTRDSTTLEAFKISTDCQVNFPNSNAIMANRDSVEYSFALAPGNSTIPIKENNASSPRITPVDVLVRNWLQWNEDNQSLEGVKKHNAYVTLKLGNLEKQIHIRQRDMISAAGDVLQYIPEENTNAKVQIMNYYCLSGDVEDGADWIKLRPAISGSDRNDTEHIVVDNGRIYIEVQPNRGGARNGIVYLTTVHNPKTSTSGSTVKRIKIYISQAGMSVN</sequence>
<organism evidence="2 3">
    <name type="scientific">Parabacteroides acidifaciens</name>
    <dbReference type="NCBI Taxonomy" id="2290935"/>
    <lineage>
        <taxon>Bacteria</taxon>
        <taxon>Pseudomonadati</taxon>
        <taxon>Bacteroidota</taxon>
        <taxon>Bacteroidia</taxon>
        <taxon>Bacteroidales</taxon>
        <taxon>Tannerellaceae</taxon>
        <taxon>Parabacteroides</taxon>
    </lineage>
</organism>
<gene>
    <name evidence="2" type="ORF">H8784_02535</name>
</gene>
<accession>A0ABR7NWW1</accession>
<evidence type="ECO:0000256" key="1">
    <source>
        <dbReference type="SAM" id="SignalP"/>
    </source>
</evidence>
<dbReference type="EMBL" id="JACRTI010000003">
    <property type="protein sequence ID" value="MBC8600592.1"/>
    <property type="molecule type" value="Genomic_DNA"/>
</dbReference>
<feature type="chain" id="PRO_5045714862" evidence="1">
    <location>
        <begin position="26"/>
        <end position="615"/>
    </location>
</feature>
<keyword evidence="3" id="KW-1185">Reference proteome</keyword>
<protein>
    <submittedName>
        <fullName evidence="2">DUF4906 domain-containing protein</fullName>
    </submittedName>
</protein>
<evidence type="ECO:0000313" key="3">
    <source>
        <dbReference type="Proteomes" id="UP000629596"/>
    </source>
</evidence>
<reference evidence="2 3" key="1">
    <citation type="submission" date="2020-08" db="EMBL/GenBank/DDBJ databases">
        <title>Genome public.</title>
        <authorList>
            <person name="Liu C."/>
            <person name="Sun Q."/>
        </authorList>
    </citation>
    <scope>NUCLEOTIDE SEQUENCE [LARGE SCALE GENOMIC DNA]</scope>
    <source>
        <strain evidence="2 3">426_9</strain>
    </source>
</reference>
<keyword evidence="1" id="KW-0732">Signal</keyword>
<feature type="signal peptide" evidence="1">
    <location>
        <begin position="1"/>
        <end position="25"/>
    </location>
</feature>
<dbReference type="Proteomes" id="UP000629596">
    <property type="component" value="Unassembled WGS sequence"/>
</dbReference>